<evidence type="ECO:0000313" key="1">
    <source>
        <dbReference type="EMBL" id="MBD1371978.1"/>
    </source>
</evidence>
<dbReference type="RefSeq" id="WP_191141796.1">
    <property type="nucleotide sequence ID" value="NZ_JACXAH010000008.1"/>
</dbReference>
<comment type="caution">
    <text evidence="1">The sequence shown here is derived from an EMBL/GenBank/DDBJ whole genome shotgun (WGS) entry which is preliminary data.</text>
</comment>
<sequence length="163" mass="17381">MIAEVSFFSPPTPSINGIDKLSGNPVTNIGITGGLFFTIQNGGALVTGGPLVILFRLGGVNYSFTSNTVPNDTILNRIKGRVRDNIAIFQGSNSRSLHDTGTQDTDFNLAHLRVPIIGSQLTTSNNDSQTLRFLITDSSNNPLFNIFVPDAAPIQIGTFNAVS</sequence>
<name>A0A926N932_9BACL</name>
<gene>
    <name evidence="1" type="ORF">IC620_06345</name>
</gene>
<keyword evidence="2" id="KW-1185">Reference proteome</keyword>
<organism evidence="1 2">
    <name type="scientific">Polycladospora coralii</name>
    <dbReference type="NCBI Taxonomy" id="2771432"/>
    <lineage>
        <taxon>Bacteria</taxon>
        <taxon>Bacillati</taxon>
        <taxon>Bacillota</taxon>
        <taxon>Bacilli</taxon>
        <taxon>Bacillales</taxon>
        <taxon>Thermoactinomycetaceae</taxon>
        <taxon>Polycladospora</taxon>
    </lineage>
</organism>
<evidence type="ECO:0000313" key="2">
    <source>
        <dbReference type="Proteomes" id="UP000661691"/>
    </source>
</evidence>
<protein>
    <submittedName>
        <fullName evidence="1">Uncharacterized protein</fullName>
    </submittedName>
</protein>
<dbReference type="Proteomes" id="UP000661691">
    <property type="component" value="Unassembled WGS sequence"/>
</dbReference>
<dbReference type="EMBL" id="JACXAH010000008">
    <property type="protein sequence ID" value="MBD1371978.1"/>
    <property type="molecule type" value="Genomic_DNA"/>
</dbReference>
<accession>A0A926N932</accession>
<dbReference type="AlphaFoldDB" id="A0A926N932"/>
<reference evidence="1" key="1">
    <citation type="submission" date="2020-09" db="EMBL/GenBank/DDBJ databases">
        <title>A novel bacterium of genus Hazenella, isolated from South China Sea.</title>
        <authorList>
            <person name="Huang H."/>
            <person name="Mo K."/>
            <person name="Hu Y."/>
        </authorList>
    </citation>
    <scope>NUCLEOTIDE SEQUENCE</scope>
    <source>
        <strain evidence="1">IB182357</strain>
    </source>
</reference>
<proteinExistence type="predicted"/>